<dbReference type="GO" id="GO:0005765">
    <property type="term" value="C:lysosomal membrane"/>
    <property type="evidence" value="ECO:0007669"/>
    <property type="project" value="TreeGrafter"/>
</dbReference>
<gene>
    <name evidence="8" type="ORF">CAPTEDRAFT_222622</name>
</gene>
<dbReference type="FunCoup" id="R7U6Q0">
    <property type="interactions" value="20"/>
</dbReference>
<dbReference type="PROSITE" id="PS50178">
    <property type="entry name" value="ZF_FYVE"/>
    <property type="match status" value="1"/>
</dbReference>
<organism evidence="8">
    <name type="scientific">Capitella teleta</name>
    <name type="common">Polychaete worm</name>
    <dbReference type="NCBI Taxonomy" id="283909"/>
    <lineage>
        <taxon>Eukaryota</taxon>
        <taxon>Metazoa</taxon>
        <taxon>Spiralia</taxon>
        <taxon>Lophotrochozoa</taxon>
        <taxon>Annelida</taxon>
        <taxon>Polychaeta</taxon>
        <taxon>Sedentaria</taxon>
        <taxon>Scolecida</taxon>
        <taxon>Capitellidae</taxon>
        <taxon>Capitella</taxon>
    </lineage>
</organism>
<evidence type="ECO:0000256" key="1">
    <source>
        <dbReference type="ARBA" id="ARBA00022553"/>
    </source>
</evidence>
<dbReference type="InterPro" id="IPR011011">
    <property type="entry name" value="Znf_FYVE_PHD"/>
</dbReference>
<name>R7U6Q0_CAPTE</name>
<dbReference type="InterPro" id="IPR017455">
    <property type="entry name" value="Znf_FYVE-rel"/>
</dbReference>
<dbReference type="Gene3D" id="3.30.40.10">
    <property type="entry name" value="Zinc/RING finger domain, C3HC4 (zinc finger)"/>
    <property type="match status" value="1"/>
</dbReference>
<reference evidence="9" key="3">
    <citation type="submission" date="2015-06" db="UniProtKB">
        <authorList>
            <consortium name="EnsemblMetazoa"/>
        </authorList>
    </citation>
    <scope>IDENTIFICATION</scope>
</reference>
<dbReference type="InterPro" id="IPR013083">
    <property type="entry name" value="Znf_RING/FYVE/PHD"/>
</dbReference>
<evidence type="ECO:0000313" key="10">
    <source>
        <dbReference type="Proteomes" id="UP000014760"/>
    </source>
</evidence>
<sequence>MSQLVLKTRRDHPFGREEEASARCLSKFFSNCVFLGHWELAAACVKQLTQSTDLNHFDVFQELLTIACNPYGTSLGGDGLLSPHHQSWLCIQSLLKHDITKSCKTLAAAKDDVEFRILLLSLQDKVQANDSILQTILIQHQHLAFSLFHKLFSNRTKPQNTSHKTAKLQLKVLNRLLADVHEPSADSILKLCQLFSHFCSNQQIQHNQEDITALMAQLIELCRQAPHSRSVVYSSMFNLTSIPFLKKFLRLEFTQTISEITLQEQNLDEEVAFMLGLPEQDLWRHLFFYCLNKEEHFADVVLKCALHLLATGDVGRIARLVRPFPPLRLLVLVVCWDHCTDIETASALLTALSAEPEEATGLNAVLSRLCDQLSFQMELIQHALQWARSELTVHGSQLPPSSKTLFLSLEAYSSLQIINLCLPLHLLSPSRVIDFIASTPRPLANESNQSKKSVTFHISCEESEAPDLHPPPVSWTLEADVALFRCFCAIKAVMDAVSFCSDAEAWSVLETSNSRKTSQADRMRTVSVASMQSARNRSLRPRNLSSLAAFSMLSMESASEVRPLNDDLQVLKDLYSVKVMQRLEEAKDHLSRVFPLIYRIEIAENIFSLLFATHEDVQELVDVKYRCSCEQSDEDLNETKVSSHETQGGSEKSNRSSNHSNHSAGDHHKIGFITNEFVTRDVLQMLKDVLLNLSADVYAVHENQTQTEVQRSPFKQQAEKHLAGIINCSLDCDELQSRLKSLTKLVHEATWRLQLVVKDCVTEDYGQLAGSSQSHSDSDEKGQDGRTYSGGSELATDGSASGGASHKRSRGKQASRKYRHSAGLLFDRKGVVPQMLSSPETLLNLCLERGRFTQAQQVQKLYNIECSLSTHEISFNQQYASAVRKLRTQSYEGMKSASKSVEAEQGQRKRPLSQPSLTVIASKAARGIASLSVSSVVDHLLSLSSLPSFLPVTSELPEALSISKHINSAHVPAMIIVDLTCVASNHHESCISMLEMANRRMDEDGSQRSCREVRRPPGSKQVSPCPVLGIKGFTQKMQMLVNLAKDENAKAQHKRSLCSALNCITAPLDAEMMKMHVSAAVMLEREFSRADEALQQMHKEIAAQTTDSFRVLTTRKPLLRMAVKSLIEGCRRYVPPQGLHQLLLCCPEQKSGTEFLRVLYDYVRNLSTFISQFTESDVGHLEYFSILRESPERIMGSLIFRQLVPPSELIRIASQIHVKLSHVIISHCCPRIPSTPRVNFQKFPSTDNDRTRPVVLNSGQTLSAQCSFHPEIIVRHILTNLVKLMRDAAQESNQRGIFDFDAACFVIESGQHSSVLQRTQLLQHADVSLLSSEEDRLCFYANLTNLLTLHALLAAIEGLMQRENCLTDSSSFPVNYYGIQPSCLHAFLGMRPKVKASEVNVSEVMALLIPCVDLHLEDPWHKHGLLHADNHLVFVLTDGHLSSPCLKILSPELVKYQLMQACKEFLTATVRVNREERKVHIHPLLNAHQRDFISLIDDSSDQEDFQREALTQFLLSFAEGELADDLDFILNVKQPLSGIKPFLNAKTLDVTVDNPQSAFGFIFDMDVWVHFLPPFRSSSVDLDSSAFLSLNPSILLAPPRATLTPPSLEFLKSESEMLAVLVSLVADREDKPLPSDVTLPRCVLDYLECDRSCVMRNASPDFRSGPFIKSFSRSPLSSPMKNALLASSNGHQYLQFAFSVIENLLAEKCWQPALAVLTSVSFSSVDASWQLLHDCILCCAVHSSAFISDDEIFVPSLIARISCLSLRQRTVLANLEQWEVKDAVMILRLCLTEDCDDELSKLVNATLKRMLLYQQIADCSRNLLLRLSTSAKHDDGESIDEGSGVQFDWTFQFLEQLCSWQEIVQVSRDDPAGVLTTLLQCNEHSLAQTWSEIFDVKAELKQLIAESQCLWLLEREEPDLSNTSQLLDNLQLLLGTAACVSLCEGLLEKLKQCHNTLFIADYLLNVLKDELTEEQISSCRLISIGCKALLCLPEKARPSYIHLVASPLLLLEQLLMNSKVEWSGLVLSSVRDNLKSHSSGSGLNCLNADVLDDLLITYAHKALEFCVVEINGQTPSPRSQSRMSMTSLPSQTPVPHFDSSRRFLSERPLSIQKSEALSLRFGRSAVPQRAQSSAAGLSLLHDVSPAAAQPFVMPAEPPSKEQWVPDEEASVCMVCQVERFSMFTRRHHCRRCGRVVCDACSRHTAVIRGNSVRICDDCHQAIYKPRSDEGQDRLRVLRDRISSLSSPGTSPAIFPRSPGNVESGEGATMDHSGLGSECQHLMTLDDEQNSLTREEFYYDSAPSTSLCLSILQLHKQNGKCANVLLEMCDYVSRFLRPSAPGLSNPEVDYSFVISIVKYLVMHAKVKFVSCGDNTGISRCEMYSDRIQLLERLVSSGSTWVPSIESVMKTDTLRRLRDQLIREELYAEAMDLSTKCGLDASGVWISWGMVCLKDANLSLARLKFEKVLKVPIDRHQQAPKVIVNIVECLEYLPDASSASCLADRSLDHPFLQEALRYLCQYGSHTQCIGFYQRHNALSKAVQYIYDKRVNADVFIEALLLPSFSVGQFSRLTDALVTSDPSLAKWDRFLSAACSYLMKARKNNMLYILQLFMKDFIRAAMTCITLFYIKGASTYVDLQSRMHHLLNARHHLESFLDKRQWSQIPKPQITCNASTPQVRKTMSSQEVNKYIHTIGLQIEVTKFMHRYHDNYMRLAIAHREREPSASLGRVPIPWLISRSGEIISLFGSTQMKSEVAFLIIISGNNVHDGFGLAFRLIQDFKLDAMSVYKQAGIHFTQHHQMNFLNQLLECAKQSGMCSDQQFDDIIRASVDIIAKHDPESATLDDIIRMMHGEVNKINAYLSCGKLKFAFVLAAKLGRTDDVRFVHAEAVRVGPTQSAVKNICEKYFEQKGIEL</sequence>
<dbReference type="EnsemblMetazoa" id="CapteT222622">
    <property type="protein sequence ID" value="CapteP222622"/>
    <property type="gene ID" value="CapteG222622"/>
</dbReference>
<evidence type="ECO:0000313" key="9">
    <source>
        <dbReference type="EnsemblMetazoa" id="CapteP222622"/>
    </source>
</evidence>
<evidence type="ECO:0000313" key="8">
    <source>
        <dbReference type="EMBL" id="ELT99326.1"/>
    </source>
</evidence>
<keyword evidence="4" id="KW-0862">Zinc</keyword>
<proteinExistence type="predicted"/>
<feature type="compositionally biased region" description="Polar residues" evidence="6">
    <location>
        <begin position="2074"/>
        <end position="2093"/>
    </location>
</feature>
<dbReference type="EMBL" id="AMQN01010077">
    <property type="status" value="NOT_ANNOTATED_CDS"/>
    <property type="molecule type" value="Genomic_DNA"/>
</dbReference>
<dbReference type="Proteomes" id="UP000014760">
    <property type="component" value="Unassembled WGS sequence"/>
</dbReference>
<evidence type="ECO:0000256" key="6">
    <source>
        <dbReference type="SAM" id="MobiDB-lite"/>
    </source>
</evidence>
<reference evidence="8 10" key="2">
    <citation type="journal article" date="2013" name="Nature">
        <title>Insights into bilaterian evolution from three spiralian genomes.</title>
        <authorList>
            <person name="Simakov O."/>
            <person name="Marletaz F."/>
            <person name="Cho S.J."/>
            <person name="Edsinger-Gonzales E."/>
            <person name="Havlak P."/>
            <person name="Hellsten U."/>
            <person name="Kuo D.H."/>
            <person name="Larsson T."/>
            <person name="Lv J."/>
            <person name="Arendt D."/>
            <person name="Savage R."/>
            <person name="Osoegawa K."/>
            <person name="de Jong P."/>
            <person name="Grimwood J."/>
            <person name="Chapman J.A."/>
            <person name="Shapiro H."/>
            <person name="Aerts A."/>
            <person name="Otillar R.P."/>
            <person name="Terry A.Y."/>
            <person name="Boore J.L."/>
            <person name="Grigoriev I.V."/>
            <person name="Lindberg D.R."/>
            <person name="Seaver E.C."/>
            <person name="Weisblat D.A."/>
            <person name="Putnam N.H."/>
            <person name="Rokhsar D.S."/>
        </authorList>
    </citation>
    <scope>NUCLEOTIDE SEQUENCE</scope>
    <source>
        <strain evidence="8 10">I ESC-2004</strain>
    </source>
</reference>
<evidence type="ECO:0000256" key="5">
    <source>
        <dbReference type="PROSITE-ProRule" id="PRU00091"/>
    </source>
</evidence>
<dbReference type="PANTHER" id="PTHR46591">
    <property type="entry name" value="ZINC FINGER FYVE DOMAIN-CONTAINING PROTEIN 26"/>
    <property type="match status" value="1"/>
</dbReference>
<dbReference type="GO" id="GO:0032266">
    <property type="term" value="F:phosphatidylinositol-3-phosphate binding"/>
    <property type="evidence" value="ECO:0007669"/>
    <property type="project" value="InterPro"/>
</dbReference>
<dbReference type="EMBL" id="KB306977">
    <property type="protein sequence ID" value="ELT99326.1"/>
    <property type="molecule type" value="Genomic_DNA"/>
</dbReference>
<feature type="region of interest" description="Disordered" evidence="6">
    <location>
        <begin position="634"/>
        <end position="667"/>
    </location>
</feature>
<accession>R7U6Q0</accession>
<dbReference type="Pfam" id="PF25569">
    <property type="entry name" value="TPR_ZFYVE26"/>
    <property type="match status" value="1"/>
</dbReference>
<keyword evidence="2" id="KW-0479">Metal-binding</keyword>
<feature type="region of interest" description="Disordered" evidence="6">
    <location>
        <begin position="2074"/>
        <end position="2098"/>
    </location>
</feature>
<dbReference type="SMART" id="SM00064">
    <property type="entry name" value="FYVE"/>
    <property type="match status" value="1"/>
</dbReference>
<feature type="compositionally biased region" description="Basic residues" evidence="6">
    <location>
        <begin position="805"/>
        <end position="816"/>
    </location>
</feature>
<protein>
    <recommendedName>
        <fullName evidence="7">FYVE-type domain-containing protein</fullName>
    </recommendedName>
</protein>
<dbReference type="OrthoDB" id="1936617at2759"/>
<dbReference type="STRING" id="283909.R7U6Q0"/>
<evidence type="ECO:0000256" key="2">
    <source>
        <dbReference type="ARBA" id="ARBA00022723"/>
    </source>
</evidence>
<dbReference type="HOGENOM" id="CLU_228199_0_0_1"/>
<dbReference type="GO" id="GO:0008270">
    <property type="term" value="F:zinc ion binding"/>
    <property type="evidence" value="ECO:0007669"/>
    <property type="project" value="UniProtKB-KW"/>
</dbReference>
<dbReference type="CDD" id="cd15724">
    <property type="entry name" value="FYVE_ZFY26"/>
    <property type="match status" value="1"/>
</dbReference>
<dbReference type="InterPro" id="IPR000306">
    <property type="entry name" value="Znf_FYVE"/>
</dbReference>
<feature type="domain" description="FYVE-type" evidence="7">
    <location>
        <begin position="2166"/>
        <end position="2223"/>
    </location>
</feature>
<dbReference type="Pfam" id="PF01363">
    <property type="entry name" value="FYVE"/>
    <property type="match status" value="1"/>
</dbReference>
<keyword evidence="1" id="KW-0597">Phosphoprotein</keyword>
<evidence type="ECO:0000259" key="7">
    <source>
        <dbReference type="PROSITE" id="PS50178"/>
    </source>
</evidence>
<evidence type="ECO:0000256" key="3">
    <source>
        <dbReference type="ARBA" id="ARBA00022771"/>
    </source>
</evidence>
<dbReference type="GO" id="GO:0000724">
    <property type="term" value="P:double-strand break repair via homologous recombination"/>
    <property type="evidence" value="ECO:0007669"/>
    <property type="project" value="InterPro"/>
</dbReference>
<keyword evidence="10" id="KW-1185">Reference proteome</keyword>
<feature type="region of interest" description="Disordered" evidence="6">
    <location>
        <begin position="768"/>
        <end position="816"/>
    </location>
</feature>
<dbReference type="InterPro" id="IPR057946">
    <property type="entry name" value="TPR_ZFYVE26"/>
</dbReference>
<dbReference type="GO" id="GO:0000281">
    <property type="term" value="P:mitotic cytokinesis"/>
    <property type="evidence" value="ECO:0007669"/>
    <property type="project" value="InterPro"/>
</dbReference>
<dbReference type="OMA" id="LQTCWPS"/>
<dbReference type="Pfam" id="PF04784">
    <property type="entry name" value="DUF547"/>
    <property type="match status" value="1"/>
</dbReference>
<dbReference type="SUPFAM" id="SSF57903">
    <property type="entry name" value="FYVE/PHD zinc finger"/>
    <property type="match status" value="1"/>
</dbReference>
<feature type="region of interest" description="Disordered" evidence="6">
    <location>
        <begin position="2243"/>
        <end position="2268"/>
    </location>
</feature>
<dbReference type="InterPro" id="IPR006869">
    <property type="entry name" value="DUF547"/>
</dbReference>
<reference evidence="10" key="1">
    <citation type="submission" date="2012-12" db="EMBL/GenBank/DDBJ databases">
        <authorList>
            <person name="Hellsten U."/>
            <person name="Grimwood J."/>
            <person name="Chapman J.A."/>
            <person name="Shapiro H."/>
            <person name="Aerts A."/>
            <person name="Otillar R.P."/>
            <person name="Terry A.Y."/>
            <person name="Boore J.L."/>
            <person name="Simakov O."/>
            <person name="Marletaz F."/>
            <person name="Cho S.-J."/>
            <person name="Edsinger-Gonzales E."/>
            <person name="Havlak P."/>
            <person name="Kuo D.-H."/>
            <person name="Larsson T."/>
            <person name="Lv J."/>
            <person name="Arendt D."/>
            <person name="Savage R."/>
            <person name="Osoegawa K."/>
            <person name="de Jong P."/>
            <person name="Lindberg D.R."/>
            <person name="Seaver E.C."/>
            <person name="Weisblat D.A."/>
            <person name="Putnam N.H."/>
            <person name="Grigoriev I.V."/>
            <person name="Rokhsar D.S."/>
        </authorList>
    </citation>
    <scope>NUCLEOTIDE SEQUENCE</scope>
    <source>
        <strain evidence="10">I ESC-2004</strain>
    </source>
</reference>
<evidence type="ECO:0000256" key="4">
    <source>
        <dbReference type="ARBA" id="ARBA00022833"/>
    </source>
</evidence>
<dbReference type="GO" id="GO:0030496">
    <property type="term" value="C:midbody"/>
    <property type="evidence" value="ECO:0007669"/>
    <property type="project" value="TreeGrafter"/>
</dbReference>
<dbReference type="GO" id="GO:0032465">
    <property type="term" value="P:regulation of cytokinesis"/>
    <property type="evidence" value="ECO:0007669"/>
    <property type="project" value="TreeGrafter"/>
</dbReference>
<dbReference type="PANTHER" id="PTHR46591:SF1">
    <property type="entry name" value="ZINC FINGER FYVE DOMAIN-CONTAINING PROTEIN 26"/>
    <property type="match status" value="1"/>
</dbReference>
<dbReference type="GO" id="GO:0005813">
    <property type="term" value="C:centrosome"/>
    <property type="evidence" value="ECO:0007669"/>
    <property type="project" value="TreeGrafter"/>
</dbReference>
<dbReference type="InterPro" id="IPR028730">
    <property type="entry name" value="ZFYVE26"/>
</dbReference>
<keyword evidence="3 5" id="KW-0863">Zinc-finger</keyword>